<dbReference type="EMBL" id="CADEAL010003535">
    <property type="protein sequence ID" value="CAB1445052.1"/>
    <property type="molecule type" value="Genomic_DNA"/>
</dbReference>
<feature type="region of interest" description="Disordered" evidence="1">
    <location>
        <begin position="64"/>
        <end position="94"/>
    </location>
</feature>
<comment type="caution">
    <text evidence="2">The sequence shown here is derived from an EMBL/GenBank/DDBJ whole genome shotgun (WGS) entry which is preliminary data.</text>
</comment>
<dbReference type="Proteomes" id="UP001153269">
    <property type="component" value="Unassembled WGS sequence"/>
</dbReference>
<evidence type="ECO:0000256" key="1">
    <source>
        <dbReference type="SAM" id="MobiDB-lite"/>
    </source>
</evidence>
<evidence type="ECO:0000313" key="2">
    <source>
        <dbReference type="EMBL" id="CAB1445052.1"/>
    </source>
</evidence>
<feature type="region of interest" description="Disordered" evidence="1">
    <location>
        <begin position="1"/>
        <end position="29"/>
    </location>
</feature>
<evidence type="ECO:0000313" key="3">
    <source>
        <dbReference type="Proteomes" id="UP001153269"/>
    </source>
</evidence>
<protein>
    <submittedName>
        <fullName evidence="2">Uncharacterized protein</fullName>
    </submittedName>
</protein>
<gene>
    <name evidence="2" type="ORF">PLEPLA_LOCUS32782</name>
</gene>
<dbReference type="AlphaFoldDB" id="A0A9N7V8U5"/>
<sequence length="106" mass="11814">MSENQAQRGSRHHGDSHYRLATSALGPLRDVQICPAPGLQESARSEERSTNTLILFGQAFVWDTSKPKQPGEAPQQGRERGSNVPQDVQTETEKKKMVMMMMAAYL</sequence>
<proteinExistence type="predicted"/>
<name>A0A9N7V8U5_PLEPL</name>
<organism evidence="2 3">
    <name type="scientific">Pleuronectes platessa</name>
    <name type="common">European plaice</name>
    <dbReference type="NCBI Taxonomy" id="8262"/>
    <lineage>
        <taxon>Eukaryota</taxon>
        <taxon>Metazoa</taxon>
        <taxon>Chordata</taxon>
        <taxon>Craniata</taxon>
        <taxon>Vertebrata</taxon>
        <taxon>Euteleostomi</taxon>
        <taxon>Actinopterygii</taxon>
        <taxon>Neopterygii</taxon>
        <taxon>Teleostei</taxon>
        <taxon>Neoteleostei</taxon>
        <taxon>Acanthomorphata</taxon>
        <taxon>Carangaria</taxon>
        <taxon>Pleuronectiformes</taxon>
        <taxon>Pleuronectoidei</taxon>
        <taxon>Pleuronectidae</taxon>
        <taxon>Pleuronectes</taxon>
    </lineage>
</organism>
<reference evidence="2" key="1">
    <citation type="submission" date="2020-03" db="EMBL/GenBank/DDBJ databases">
        <authorList>
            <person name="Weist P."/>
        </authorList>
    </citation>
    <scope>NUCLEOTIDE SEQUENCE</scope>
</reference>
<keyword evidence="3" id="KW-1185">Reference proteome</keyword>
<accession>A0A9N7V8U5</accession>